<sequence>MKKIVLTGGANGIGRAIVESLITETELFVIDRDEEAGKVLEQHLSSRHLHIYYGDLADEKELNFFIQFIKERTDTIDGLIHNAAINNGGLLSGASYEDFMDVLKVNVGSAYFLTQHLADLFSDKASIILMSSTRNRQSMADNESYSSSKGALLSLTHAMANSLRNKARVNTISPGWIDTSAFQHSEEEVELTDQDAAQHLVGRVGEPEDIVQMVRFLLDEKQSGFITGQEFIVDGGMSKQMIYHEEHGWRYEED</sequence>
<dbReference type="SUPFAM" id="SSF51735">
    <property type="entry name" value="NAD(P)-binding Rossmann-fold domains"/>
    <property type="match status" value="1"/>
</dbReference>
<evidence type="ECO:0000256" key="1">
    <source>
        <dbReference type="ARBA" id="ARBA00006484"/>
    </source>
</evidence>
<dbReference type="PRINTS" id="PR00081">
    <property type="entry name" value="GDHRDH"/>
</dbReference>
<dbReference type="PANTHER" id="PTHR42760">
    <property type="entry name" value="SHORT-CHAIN DEHYDROGENASES/REDUCTASES FAMILY MEMBER"/>
    <property type="match status" value="1"/>
</dbReference>
<dbReference type="GO" id="GO:0006633">
    <property type="term" value="P:fatty acid biosynthetic process"/>
    <property type="evidence" value="ECO:0007669"/>
    <property type="project" value="TreeGrafter"/>
</dbReference>
<dbReference type="GO" id="GO:0048038">
    <property type="term" value="F:quinone binding"/>
    <property type="evidence" value="ECO:0007669"/>
    <property type="project" value="TreeGrafter"/>
</dbReference>
<dbReference type="InterPro" id="IPR002347">
    <property type="entry name" value="SDR_fam"/>
</dbReference>
<dbReference type="GO" id="GO:0016616">
    <property type="term" value="F:oxidoreductase activity, acting on the CH-OH group of donors, NAD or NADP as acceptor"/>
    <property type="evidence" value="ECO:0007669"/>
    <property type="project" value="TreeGrafter"/>
</dbReference>
<dbReference type="InterPro" id="IPR020904">
    <property type="entry name" value="Sc_DH/Rdtase_CS"/>
</dbReference>
<dbReference type="Proteomes" id="UP000199081">
    <property type="component" value="Unassembled WGS sequence"/>
</dbReference>
<reference evidence="4" key="1">
    <citation type="submission" date="2016-10" db="EMBL/GenBank/DDBJ databases">
        <authorList>
            <person name="Varghese N."/>
            <person name="Submissions S."/>
        </authorList>
    </citation>
    <scope>NUCLEOTIDE SEQUENCE [LARGE SCALE GENOMIC DNA]</scope>
    <source>
        <strain evidence="4">DSM 19183</strain>
    </source>
</reference>
<name>A0A1H7PJN8_9LACT</name>
<dbReference type="InterPro" id="IPR036291">
    <property type="entry name" value="NAD(P)-bd_dom_sf"/>
</dbReference>
<dbReference type="RefSeq" id="WP_091482974.1">
    <property type="nucleotide sequence ID" value="NZ_BJYC01000025.1"/>
</dbReference>
<evidence type="ECO:0000313" key="3">
    <source>
        <dbReference type="EMBL" id="SEL35277.1"/>
    </source>
</evidence>
<dbReference type="Pfam" id="PF13561">
    <property type="entry name" value="adh_short_C2"/>
    <property type="match status" value="1"/>
</dbReference>
<proteinExistence type="inferred from homology"/>
<gene>
    <name evidence="3" type="ORF">SAMN04488099_1213</name>
</gene>
<dbReference type="EMBL" id="FNZU01000021">
    <property type="protein sequence ID" value="SEL35277.1"/>
    <property type="molecule type" value="Genomic_DNA"/>
</dbReference>
<dbReference type="STRING" id="426702.SAMN04488099_1213"/>
<organism evidence="3 4">
    <name type="scientific">Alkalibacterium pelagium</name>
    <dbReference type="NCBI Taxonomy" id="426702"/>
    <lineage>
        <taxon>Bacteria</taxon>
        <taxon>Bacillati</taxon>
        <taxon>Bacillota</taxon>
        <taxon>Bacilli</taxon>
        <taxon>Lactobacillales</taxon>
        <taxon>Carnobacteriaceae</taxon>
        <taxon>Alkalibacterium</taxon>
    </lineage>
</organism>
<keyword evidence="4" id="KW-1185">Reference proteome</keyword>
<accession>A0A1H7PJN8</accession>
<dbReference type="Gene3D" id="3.40.50.720">
    <property type="entry name" value="NAD(P)-binding Rossmann-like Domain"/>
    <property type="match status" value="1"/>
</dbReference>
<evidence type="ECO:0000313" key="4">
    <source>
        <dbReference type="Proteomes" id="UP000199081"/>
    </source>
</evidence>
<protein>
    <submittedName>
        <fullName evidence="3">NAD(P)-dependent dehydrogenase, short-chain alcohol dehydrogenase family</fullName>
    </submittedName>
</protein>
<dbReference type="PANTHER" id="PTHR42760:SF133">
    <property type="entry name" value="3-OXOACYL-[ACYL-CARRIER-PROTEIN] REDUCTASE"/>
    <property type="match status" value="1"/>
</dbReference>
<dbReference type="PROSITE" id="PS00061">
    <property type="entry name" value="ADH_SHORT"/>
    <property type="match status" value="1"/>
</dbReference>
<evidence type="ECO:0000256" key="2">
    <source>
        <dbReference type="ARBA" id="ARBA00023002"/>
    </source>
</evidence>
<dbReference type="OrthoDB" id="9803333at2"/>
<dbReference type="AlphaFoldDB" id="A0A1H7PJN8"/>
<keyword evidence="2" id="KW-0560">Oxidoreductase</keyword>
<comment type="similarity">
    <text evidence="1">Belongs to the short-chain dehydrogenases/reductases (SDR) family.</text>
</comment>